<keyword evidence="2" id="KW-0812">Transmembrane</keyword>
<gene>
    <name evidence="3" type="ORF">G2W53_002540</name>
</gene>
<keyword evidence="2" id="KW-0472">Membrane</keyword>
<evidence type="ECO:0000256" key="2">
    <source>
        <dbReference type="SAM" id="Phobius"/>
    </source>
</evidence>
<organism evidence="3 4">
    <name type="scientific">Senna tora</name>
    <dbReference type="NCBI Taxonomy" id="362788"/>
    <lineage>
        <taxon>Eukaryota</taxon>
        <taxon>Viridiplantae</taxon>
        <taxon>Streptophyta</taxon>
        <taxon>Embryophyta</taxon>
        <taxon>Tracheophyta</taxon>
        <taxon>Spermatophyta</taxon>
        <taxon>Magnoliopsida</taxon>
        <taxon>eudicotyledons</taxon>
        <taxon>Gunneridae</taxon>
        <taxon>Pentapetalae</taxon>
        <taxon>rosids</taxon>
        <taxon>fabids</taxon>
        <taxon>Fabales</taxon>
        <taxon>Fabaceae</taxon>
        <taxon>Caesalpinioideae</taxon>
        <taxon>Cassia clade</taxon>
        <taxon>Senna</taxon>
    </lineage>
</organism>
<protein>
    <submittedName>
        <fullName evidence="3">Lysine ketoglutarate reductase trans-splicing-like protein</fullName>
    </submittedName>
</protein>
<dbReference type="Proteomes" id="UP000634136">
    <property type="component" value="Unassembled WGS sequence"/>
</dbReference>
<reference evidence="3" key="1">
    <citation type="submission" date="2020-09" db="EMBL/GenBank/DDBJ databases">
        <title>Genome-Enabled Discovery of Anthraquinone Biosynthesis in Senna tora.</title>
        <authorList>
            <person name="Kang S.-H."/>
            <person name="Pandey R.P."/>
            <person name="Lee C.-M."/>
            <person name="Sim J.-S."/>
            <person name="Jeong J.-T."/>
            <person name="Choi B.-S."/>
            <person name="Jung M."/>
            <person name="Ginzburg D."/>
            <person name="Zhao K."/>
            <person name="Won S.Y."/>
            <person name="Oh T.-J."/>
            <person name="Yu Y."/>
            <person name="Kim N.-H."/>
            <person name="Lee O.R."/>
            <person name="Lee T.-H."/>
            <person name="Bashyal P."/>
            <person name="Kim T.-S."/>
            <person name="Lee W.-H."/>
            <person name="Kawkins C."/>
            <person name="Kim C.-K."/>
            <person name="Kim J.S."/>
            <person name="Ahn B.O."/>
            <person name="Rhee S.Y."/>
            <person name="Sohng J.K."/>
        </authorList>
    </citation>
    <scope>NUCLEOTIDE SEQUENCE</scope>
    <source>
        <tissue evidence="3">Leaf</tissue>
    </source>
</reference>
<dbReference type="OrthoDB" id="9985979at2759"/>
<feature type="transmembrane region" description="Helical" evidence="2">
    <location>
        <begin position="182"/>
        <end position="199"/>
    </location>
</feature>
<dbReference type="PANTHER" id="PTHR31210">
    <property type="entry name" value="OS06G0731900 PROTEIN"/>
    <property type="match status" value="1"/>
</dbReference>
<name>A0A835CID1_9FABA</name>
<keyword evidence="2" id="KW-1133">Transmembrane helix</keyword>
<keyword evidence="4" id="KW-1185">Reference proteome</keyword>
<dbReference type="Gene3D" id="3.30.310.80">
    <property type="entry name" value="Kinase associated domain 1, KA1"/>
    <property type="match status" value="1"/>
</dbReference>
<accession>A0A835CID1</accession>
<dbReference type="AlphaFoldDB" id="A0A835CID1"/>
<comment type="caution">
    <text evidence="3">The sequence shown here is derived from an EMBL/GenBank/DDBJ whole genome shotgun (WGS) entry which is preliminary data.</text>
</comment>
<dbReference type="Pfam" id="PF05212">
    <property type="entry name" value="DUF707"/>
    <property type="match status" value="1"/>
</dbReference>
<feature type="compositionally biased region" description="Polar residues" evidence="1">
    <location>
        <begin position="538"/>
        <end position="547"/>
    </location>
</feature>
<proteinExistence type="predicted"/>
<sequence>MRSGTWREFSKKEVKTSSFLKKDQRPEATGEGGGVRKSTEIMMFGHVESSSMFLWLGIYLLRRQTFQPCTKSPLVLLSLRDLEESFQSGLNINAAEFTCPFWISVGAKTLIHKILDPNPKTIRLEGVSTNKGGQFAVLLEVFEVAPSLFMVDVRKAAEDTLDYHKVRFYSFICLLRVEYKQARCFLFFFVFLILILKRHRDSVAADFDETEEKTGVSMKSIKSWRWLTRNKSNLYDGGKSSFKTIQLPFMAIMCIVMLFLYYRTLKYQYRQAEGYHEYSGKLKGLPQGIIQATSDFELRPLWLRGSLSTEVSPYSNRNLLAVPVGMKQKHSVNDMVQKFLPDNFTIMLFHYDGNVDGWWDLEWSGKAIHIVAQNQTKWWFAKRFLHPDIVYIYDYIFLWDEDLGVEHFSPARYLEIVKEEGLQISQPALDPNSTEIHHKLTVRAKKQKVHRRVYERKGRKKCTDASQGPPCTGFVEGMAPVFSQSAWFCTWHLIQNDLVHGWGMDMKLGYCAQGDRTKNVGIVDSEYIVHKGIQTLGGNDQESSKVSNPRKLSKRPGDDVRIEVRAFKIRRQSMRELEIFEKRWNEAIAHDKNWVDPSRKSHISSSLH</sequence>
<feature type="transmembrane region" description="Helical" evidence="2">
    <location>
        <begin position="245"/>
        <end position="262"/>
    </location>
</feature>
<feature type="region of interest" description="Disordered" evidence="1">
    <location>
        <begin position="538"/>
        <end position="557"/>
    </location>
</feature>
<evidence type="ECO:0000256" key="1">
    <source>
        <dbReference type="SAM" id="MobiDB-lite"/>
    </source>
</evidence>
<dbReference type="PANTHER" id="PTHR31210:SF61">
    <property type="entry name" value="KETOGLUTARATE REDUCTASE TRANS-SPLICING-RELATED PROTEIN, PUTATIVE-RELATED"/>
    <property type="match status" value="1"/>
</dbReference>
<dbReference type="EMBL" id="JAAIUW010000002">
    <property type="protein sequence ID" value="KAF7840242.1"/>
    <property type="molecule type" value="Genomic_DNA"/>
</dbReference>
<evidence type="ECO:0000313" key="3">
    <source>
        <dbReference type="EMBL" id="KAF7840242.1"/>
    </source>
</evidence>
<evidence type="ECO:0000313" key="4">
    <source>
        <dbReference type="Proteomes" id="UP000634136"/>
    </source>
</evidence>
<dbReference type="InterPro" id="IPR007877">
    <property type="entry name" value="DUF707"/>
</dbReference>